<dbReference type="AlphaFoldDB" id="A0A2T2YLV3"/>
<dbReference type="InterPro" id="IPR009057">
    <property type="entry name" value="Homeodomain-like_sf"/>
</dbReference>
<dbReference type="PRINTS" id="PR00032">
    <property type="entry name" value="HTHARAC"/>
</dbReference>
<dbReference type="PROSITE" id="PS01124">
    <property type="entry name" value="HTH_ARAC_FAMILY_2"/>
    <property type="match status" value="1"/>
</dbReference>
<gene>
    <name evidence="5" type="ORF">AHMF7605_24840</name>
</gene>
<keyword evidence="6" id="KW-1185">Reference proteome</keyword>
<sequence>MVFEFTATPEFDFLRAFAENLQVPVQNNALQIPDFLGAGFIKKARLTEYLSLIQHRYKLKEDLIVKRISPAQPTDSVNILFNINQEADSPLTGIKEAAATKPNEFAIRITSPNLDSEMLLPRNKEIYFTVISISRLPLQQMLRIQNPNSVVKTILEKASAFLFYESITPEVEKTLKHLTDDQEQNELSFFYQKIKVEELIYFVFRRLLQRDTVRHSSIHKADVEKIFTVKKQVLLNLSQTPRLAELAEQAGLSQSKMTDLFKQVFGDSIYNYYQKARMEEASNRLKQGNAVSEVGYQLGFSNLSHFSRVFARQYGVNPKKYTYRNEANLSRLSI</sequence>
<feature type="domain" description="HTH araC/xylS-type" evidence="4">
    <location>
        <begin position="227"/>
        <end position="324"/>
    </location>
</feature>
<dbReference type="OrthoDB" id="1156172at2"/>
<dbReference type="PANTHER" id="PTHR47893">
    <property type="entry name" value="REGULATORY PROTEIN PCHR"/>
    <property type="match status" value="1"/>
</dbReference>
<keyword evidence="3" id="KW-0804">Transcription</keyword>
<dbReference type="GO" id="GO:0043565">
    <property type="term" value="F:sequence-specific DNA binding"/>
    <property type="evidence" value="ECO:0007669"/>
    <property type="project" value="InterPro"/>
</dbReference>
<evidence type="ECO:0000256" key="3">
    <source>
        <dbReference type="ARBA" id="ARBA00023163"/>
    </source>
</evidence>
<evidence type="ECO:0000313" key="6">
    <source>
        <dbReference type="Proteomes" id="UP000240357"/>
    </source>
</evidence>
<dbReference type="GO" id="GO:0003700">
    <property type="term" value="F:DNA-binding transcription factor activity"/>
    <property type="evidence" value="ECO:0007669"/>
    <property type="project" value="InterPro"/>
</dbReference>
<evidence type="ECO:0000259" key="4">
    <source>
        <dbReference type="PROSITE" id="PS01124"/>
    </source>
</evidence>
<evidence type="ECO:0000313" key="5">
    <source>
        <dbReference type="EMBL" id="PSR56491.1"/>
    </source>
</evidence>
<evidence type="ECO:0000256" key="1">
    <source>
        <dbReference type="ARBA" id="ARBA00023015"/>
    </source>
</evidence>
<keyword evidence="1" id="KW-0805">Transcription regulation</keyword>
<dbReference type="RefSeq" id="WP_106932668.1">
    <property type="nucleotide sequence ID" value="NZ_PYFT01000001.1"/>
</dbReference>
<dbReference type="InterPro" id="IPR053142">
    <property type="entry name" value="PchR_regulatory_protein"/>
</dbReference>
<comment type="caution">
    <text evidence="5">The sequence shown here is derived from an EMBL/GenBank/DDBJ whole genome shotgun (WGS) entry which is preliminary data.</text>
</comment>
<accession>A0A2T2YLV3</accession>
<keyword evidence="2" id="KW-0238">DNA-binding</keyword>
<dbReference type="InterPro" id="IPR018060">
    <property type="entry name" value="HTH_AraC"/>
</dbReference>
<dbReference type="InterPro" id="IPR018062">
    <property type="entry name" value="HTH_AraC-typ_CS"/>
</dbReference>
<dbReference type="Gene3D" id="1.10.10.60">
    <property type="entry name" value="Homeodomain-like"/>
    <property type="match status" value="1"/>
</dbReference>
<dbReference type="PROSITE" id="PS00041">
    <property type="entry name" value="HTH_ARAC_FAMILY_1"/>
    <property type="match status" value="1"/>
</dbReference>
<organism evidence="5 6">
    <name type="scientific">Adhaeribacter arboris</name>
    <dbReference type="NCBI Taxonomy" id="2072846"/>
    <lineage>
        <taxon>Bacteria</taxon>
        <taxon>Pseudomonadati</taxon>
        <taxon>Bacteroidota</taxon>
        <taxon>Cytophagia</taxon>
        <taxon>Cytophagales</taxon>
        <taxon>Hymenobacteraceae</taxon>
        <taxon>Adhaeribacter</taxon>
    </lineage>
</organism>
<protein>
    <submittedName>
        <fullName evidence="5">AraC family transcriptional regulator</fullName>
    </submittedName>
</protein>
<dbReference type="SMART" id="SM00342">
    <property type="entry name" value="HTH_ARAC"/>
    <property type="match status" value="1"/>
</dbReference>
<dbReference type="EMBL" id="PYFT01000001">
    <property type="protein sequence ID" value="PSR56491.1"/>
    <property type="molecule type" value="Genomic_DNA"/>
</dbReference>
<reference evidence="5 6" key="1">
    <citation type="submission" date="2018-03" db="EMBL/GenBank/DDBJ databases">
        <title>Adhaeribacter sp. HMF7605 Genome sequencing and assembly.</title>
        <authorList>
            <person name="Kang H."/>
            <person name="Kang J."/>
            <person name="Cha I."/>
            <person name="Kim H."/>
            <person name="Joh K."/>
        </authorList>
    </citation>
    <scope>NUCLEOTIDE SEQUENCE [LARGE SCALE GENOMIC DNA]</scope>
    <source>
        <strain evidence="5 6">HMF7605</strain>
    </source>
</reference>
<dbReference type="InterPro" id="IPR020449">
    <property type="entry name" value="Tscrpt_reg_AraC-type_HTH"/>
</dbReference>
<name>A0A2T2YLV3_9BACT</name>
<dbReference type="Pfam" id="PF12833">
    <property type="entry name" value="HTH_18"/>
    <property type="match status" value="1"/>
</dbReference>
<dbReference type="SUPFAM" id="SSF46689">
    <property type="entry name" value="Homeodomain-like"/>
    <property type="match status" value="2"/>
</dbReference>
<proteinExistence type="predicted"/>
<dbReference type="Proteomes" id="UP000240357">
    <property type="component" value="Unassembled WGS sequence"/>
</dbReference>
<dbReference type="PANTHER" id="PTHR47893:SF1">
    <property type="entry name" value="REGULATORY PROTEIN PCHR"/>
    <property type="match status" value="1"/>
</dbReference>
<evidence type="ECO:0000256" key="2">
    <source>
        <dbReference type="ARBA" id="ARBA00023125"/>
    </source>
</evidence>